<name>A0A930UFU5_9GAMM</name>
<accession>A0A930UFU5</accession>
<keyword evidence="2" id="KW-1185">Reference proteome</keyword>
<reference evidence="1" key="1">
    <citation type="submission" date="2020-10" db="EMBL/GenBank/DDBJ databases">
        <title>An improved Amphimedon queenslandica hologenome assembly reveals how three proteobacterial symbionts can extend the metabolic phenotypic of their marine sponge host.</title>
        <authorList>
            <person name="Degnan B."/>
            <person name="Degnan S."/>
            <person name="Xiang X."/>
        </authorList>
    </citation>
    <scope>NUCLEOTIDE SEQUENCE</scope>
    <source>
        <strain evidence="1">AqS2</strain>
    </source>
</reference>
<proteinExistence type="predicted"/>
<gene>
    <name evidence="1" type="ORF">ISN26_07055</name>
</gene>
<organism evidence="1 2">
    <name type="scientific">Candidatus Amphirhobacter heronislandensis</name>
    <dbReference type="NCBI Taxonomy" id="1732024"/>
    <lineage>
        <taxon>Bacteria</taxon>
        <taxon>Pseudomonadati</taxon>
        <taxon>Pseudomonadota</taxon>
        <taxon>Gammaproteobacteria</taxon>
        <taxon>Candidatus Tethybacterales</taxon>
        <taxon>Candidatus Tethybacteraceae</taxon>
        <taxon>Candidatus Amphirhobacter</taxon>
    </lineage>
</organism>
<evidence type="ECO:0000313" key="2">
    <source>
        <dbReference type="Proteomes" id="UP000604381"/>
    </source>
</evidence>
<dbReference type="Proteomes" id="UP000604381">
    <property type="component" value="Unassembled WGS sequence"/>
</dbReference>
<dbReference type="AlphaFoldDB" id="A0A930UFU5"/>
<protein>
    <submittedName>
        <fullName evidence="1">Uncharacterized protein</fullName>
    </submittedName>
</protein>
<sequence length="70" mass="8224">MKALFAFLLFLVALWAMPVVLSGFMFYSIFRVAYAVDQYLAAVNRRARERQRQLRLFLDGHDGVFTYKVD</sequence>
<dbReference type="EMBL" id="JADHEI010000052">
    <property type="protein sequence ID" value="MBF2735809.1"/>
    <property type="molecule type" value="Genomic_DNA"/>
</dbReference>
<comment type="caution">
    <text evidence="1">The sequence shown here is derived from an EMBL/GenBank/DDBJ whole genome shotgun (WGS) entry which is preliminary data.</text>
</comment>
<evidence type="ECO:0000313" key="1">
    <source>
        <dbReference type="EMBL" id="MBF2735809.1"/>
    </source>
</evidence>